<evidence type="ECO:0000313" key="4">
    <source>
        <dbReference type="Proteomes" id="UP000012589"/>
    </source>
</evidence>
<proteinExistence type="predicted"/>
<keyword evidence="4" id="KW-1185">Reference proteome</keyword>
<organism evidence="2 4">
    <name type="scientific">Eubacterium plexicaudatum ASF492</name>
    <dbReference type="NCBI Taxonomy" id="1235802"/>
    <lineage>
        <taxon>Bacteria</taxon>
        <taxon>Bacillati</taxon>
        <taxon>Bacillota</taxon>
        <taxon>Clostridia</taxon>
        <taxon>Eubacteriales</taxon>
        <taxon>Eubacteriaceae</taxon>
        <taxon>Eubacterium</taxon>
    </lineage>
</organism>
<dbReference type="eggNOG" id="ENOG503363Y">
    <property type="taxonomic scope" value="Bacteria"/>
</dbReference>
<evidence type="ECO:0000313" key="3">
    <source>
        <dbReference type="EMBL" id="EMZ30427.1"/>
    </source>
</evidence>
<dbReference type="EMBL" id="AQFT01000136">
    <property type="protein sequence ID" value="EMZ21192.1"/>
    <property type="molecule type" value="Genomic_DNA"/>
</dbReference>
<dbReference type="STRING" id="1235802.C823_01660"/>
<evidence type="ECO:0008006" key="5">
    <source>
        <dbReference type="Google" id="ProtNLM"/>
    </source>
</evidence>
<evidence type="ECO:0000313" key="2">
    <source>
        <dbReference type="EMBL" id="EMZ21192.1"/>
    </source>
</evidence>
<comment type="caution">
    <text evidence="2">The sequence shown here is derived from an EMBL/GenBank/DDBJ whole genome shotgun (WGS) entry which is preliminary data.</text>
</comment>
<dbReference type="PATRIC" id="fig|1235802.3.peg.1762"/>
<protein>
    <recommendedName>
        <fullName evidence="5">IS66 family insertion sequence element accessory protein TnpB</fullName>
    </recommendedName>
</protein>
<dbReference type="EMBL" id="AQFT01000237">
    <property type="protein sequence ID" value="EMZ16342.1"/>
    <property type="molecule type" value="Genomic_DNA"/>
</dbReference>
<dbReference type="OrthoDB" id="9808061at2"/>
<dbReference type="Proteomes" id="UP000012589">
    <property type="component" value="Unassembled WGS sequence"/>
</dbReference>
<name>N1ZVX6_9FIRM</name>
<dbReference type="EMBL" id="AQFT01000053">
    <property type="protein sequence ID" value="EMZ30427.1"/>
    <property type="molecule type" value="Genomic_DNA"/>
</dbReference>
<dbReference type="HOGENOM" id="CLU_151804_1_0_9"/>
<sequence>MNSATTAVAVQYRLKEWAEQIRECQNRPAGMSVVDWCAGHGITKANYYYRLRRVREACLESLAPEAPMQQIVPVNTCLLQQETQSGSGIQQGLSISVNSFSIHVTESTPMSLLAAVLEVVRNAQ</sequence>
<reference evidence="2 4" key="1">
    <citation type="journal article" date="2014" name="Genome Announc.">
        <title>Draft genome sequences of the altered schaedler flora, a defined bacterial community from gnotobiotic mice.</title>
        <authorList>
            <person name="Wannemuehler M.J."/>
            <person name="Overstreet A.M."/>
            <person name="Ward D.V."/>
            <person name="Phillips G.J."/>
        </authorList>
    </citation>
    <scope>NUCLEOTIDE SEQUENCE [LARGE SCALE GENOMIC DNA]</scope>
    <source>
        <strain evidence="2 4">ASF492</strain>
    </source>
</reference>
<dbReference type="NCBIfam" id="NF047593">
    <property type="entry name" value="IS66_ISAeme5_TnpA"/>
    <property type="match status" value="1"/>
</dbReference>
<evidence type="ECO:0000313" key="1">
    <source>
        <dbReference type="EMBL" id="EMZ16342.1"/>
    </source>
</evidence>
<gene>
    <name evidence="3" type="ORF">C823_01660</name>
    <name evidence="2" type="ORF">C823_04765</name>
    <name evidence="1" type="ORF">C823_06244</name>
</gene>
<dbReference type="AlphaFoldDB" id="N1ZVX6"/>
<accession>N1ZVX6</accession>